<evidence type="ECO:0000256" key="2">
    <source>
        <dbReference type="ARBA" id="ARBA00007782"/>
    </source>
</evidence>
<protein>
    <recommendedName>
        <fullName evidence="6">Cyclin-dependent kinases regulatory subunit</fullName>
    </recommendedName>
</protein>
<dbReference type="AlphaFoldDB" id="A0A8C9PHM0"/>
<comment type="similarity">
    <text evidence="2 6">Belongs to the CKS family.</text>
</comment>
<dbReference type="Ensembl" id="ENSSDAT00000009667.1">
    <property type="protein sequence ID" value="ENSSDAP00000008501.1"/>
    <property type="gene ID" value="ENSSDAG00000007752.1"/>
</dbReference>
<keyword evidence="4 6" id="KW-0132">Cell division</keyword>
<keyword evidence="8" id="KW-1185">Reference proteome</keyword>
<evidence type="ECO:0000256" key="6">
    <source>
        <dbReference type="RuleBase" id="RU311113"/>
    </source>
</evidence>
<dbReference type="Proteomes" id="UP000694422">
    <property type="component" value="Unplaced"/>
</dbReference>
<proteinExistence type="inferred from homology"/>
<evidence type="ECO:0000256" key="4">
    <source>
        <dbReference type="ARBA" id="ARBA00022618"/>
    </source>
</evidence>
<evidence type="ECO:0000313" key="8">
    <source>
        <dbReference type="Proteomes" id="UP000694422"/>
    </source>
</evidence>
<reference evidence="7" key="2">
    <citation type="submission" date="2025-09" db="UniProtKB">
        <authorList>
            <consortium name="Ensembl"/>
        </authorList>
    </citation>
    <scope>IDENTIFICATION</scope>
</reference>
<dbReference type="Pfam" id="PF01111">
    <property type="entry name" value="CKS"/>
    <property type="match status" value="1"/>
</dbReference>
<dbReference type="PRINTS" id="PR00296">
    <property type="entry name" value="CYCLINKINASE"/>
</dbReference>
<comment type="subunit">
    <text evidence="3">Forms a homohexamer that can probably bind six kinase subunits.</text>
</comment>
<dbReference type="PANTHER" id="PTHR23415">
    <property type="entry name" value="CYCLIN-DEPENDENT KINASES REGULATORY SUBUNIT/60S RIBOSOME SUBUNIT BIOGENESIS PROTEIN NIP7"/>
    <property type="match status" value="1"/>
</dbReference>
<evidence type="ECO:0000313" key="7">
    <source>
        <dbReference type="Ensembl" id="ENSSDAP00000008501.1"/>
    </source>
</evidence>
<dbReference type="InterPro" id="IPR036858">
    <property type="entry name" value="Cyclin-dep_kinase_reg-sub_sf"/>
</dbReference>
<evidence type="ECO:0000256" key="5">
    <source>
        <dbReference type="ARBA" id="ARBA00023306"/>
    </source>
</evidence>
<evidence type="ECO:0000256" key="3">
    <source>
        <dbReference type="ARBA" id="ARBA00011253"/>
    </source>
</evidence>
<dbReference type="SMART" id="SM01084">
    <property type="entry name" value="CKS"/>
    <property type="match status" value="1"/>
</dbReference>
<dbReference type="InterPro" id="IPR000789">
    <property type="entry name" value="Cyclin-dep_kinase_reg-sub"/>
</dbReference>
<dbReference type="Gene3D" id="3.30.170.10">
    <property type="entry name" value="Cyclin-dependent kinase, regulatory subunit"/>
    <property type="match status" value="1"/>
</dbReference>
<keyword evidence="5 6" id="KW-0131">Cell cycle</keyword>
<comment type="function">
    <text evidence="1 6">Binds to the catalytic subunit of the cyclin dependent kinases and is essential for their biological function.</text>
</comment>
<accession>A0A8C9PHM0</accession>
<evidence type="ECO:0000256" key="1">
    <source>
        <dbReference type="ARBA" id="ARBA00002449"/>
    </source>
</evidence>
<name>A0A8C9PHM0_SPEDA</name>
<dbReference type="GO" id="GO:0051301">
    <property type="term" value="P:cell division"/>
    <property type="evidence" value="ECO:0007669"/>
    <property type="project" value="UniProtKB-UniRule"/>
</dbReference>
<organism evidence="7 8">
    <name type="scientific">Spermophilus dauricus</name>
    <name type="common">Daurian ground squirrel</name>
    <dbReference type="NCBI Taxonomy" id="99837"/>
    <lineage>
        <taxon>Eukaryota</taxon>
        <taxon>Metazoa</taxon>
        <taxon>Chordata</taxon>
        <taxon>Craniata</taxon>
        <taxon>Vertebrata</taxon>
        <taxon>Euteleostomi</taxon>
        <taxon>Mammalia</taxon>
        <taxon>Eutheria</taxon>
        <taxon>Euarchontoglires</taxon>
        <taxon>Glires</taxon>
        <taxon>Rodentia</taxon>
        <taxon>Sciuromorpha</taxon>
        <taxon>Sciuridae</taxon>
        <taxon>Xerinae</taxon>
        <taxon>Marmotini</taxon>
        <taxon>Spermophilus</taxon>
    </lineage>
</organism>
<reference evidence="7" key="1">
    <citation type="submission" date="2025-08" db="UniProtKB">
        <authorList>
            <consortium name="Ensembl"/>
        </authorList>
    </citation>
    <scope>IDENTIFICATION</scope>
</reference>
<dbReference type="SUPFAM" id="SSF55637">
    <property type="entry name" value="Cell cycle regulatory proteins"/>
    <property type="match status" value="1"/>
</dbReference>
<dbReference type="GO" id="GO:0016538">
    <property type="term" value="F:cyclin-dependent protein serine/threonine kinase regulator activity"/>
    <property type="evidence" value="ECO:0007669"/>
    <property type="project" value="InterPro"/>
</dbReference>
<sequence>IAHKQIFYFDKCFDNLYEYQHVMLPRGLPKQVAKTHLFFLIFIFNCKEWRRLGAQQSLGWVHYVIHEPELHILLLRCPIPKRATKMKCIWDHLNHLQI</sequence>